<keyword evidence="5" id="KW-0297">G-protein coupled receptor</keyword>
<keyword evidence="3 10" id="KW-0812">Transmembrane</keyword>
<name>A0ABN8NB70_9CNID</name>
<feature type="domain" description="G-protein coupled receptors family 1 profile" evidence="11">
    <location>
        <begin position="44"/>
        <end position="136"/>
    </location>
</feature>
<dbReference type="EMBL" id="CALNXI010000762">
    <property type="protein sequence ID" value="CAH3044792.1"/>
    <property type="molecule type" value="Genomic_DNA"/>
</dbReference>
<evidence type="ECO:0000256" key="5">
    <source>
        <dbReference type="ARBA" id="ARBA00023040"/>
    </source>
</evidence>
<evidence type="ECO:0000256" key="8">
    <source>
        <dbReference type="ARBA" id="ARBA00023180"/>
    </source>
</evidence>
<dbReference type="Proteomes" id="UP001159427">
    <property type="component" value="Unassembled WGS sequence"/>
</dbReference>
<organism evidence="12 13">
    <name type="scientific">Porites evermanni</name>
    <dbReference type="NCBI Taxonomy" id="104178"/>
    <lineage>
        <taxon>Eukaryota</taxon>
        <taxon>Metazoa</taxon>
        <taxon>Cnidaria</taxon>
        <taxon>Anthozoa</taxon>
        <taxon>Hexacorallia</taxon>
        <taxon>Scleractinia</taxon>
        <taxon>Fungiina</taxon>
        <taxon>Poritidae</taxon>
        <taxon>Porites</taxon>
    </lineage>
</organism>
<keyword evidence="4 10" id="KW-1133">Transmembrane helix</keyword>
<evidence type="ECO:0000313" key="13">
    <source>
        <dbReference type="Proteomes" id="UP001159427"/>
    </source>
</evidence>
<evidence type="ECO:0000259" key="11">
    <source>
        <dbReference type="PROSITE" id="PS50262"/>
    </source>
</evidence>
<gene>
    <name evidence="12" type="ORF">PEVE_00040919</name>
</gene>
<dbReference type="SUPFAM" id="SSF81321">
    <property type="entry name" value="Family A G protein-coupled receptor-like"/>
    <property type="match status" value="2"/>
</dbReference>
<dbReference type="InterPro" id="IPR017452">
    <property type="entry name" value="GPCR_Rhodpsn_7TM"/>
</dbReference>
<evidence type="ECO:0000256" key="3">
    <source>
        <dbReference type="ARBA" id="ARBA00022692"/>
    </source>
</evidence>
<keyword evidence="9" id="KW-0807">Transducer</keyword>
<evidence type="ECO:0000256" key="7">
    <source>
        <dbReference type="ARBA" id="ARBA00023170"/>
    </source>
</evidence>
<reference evidence="12 13" key="1">
    <citation type="submission" date="2022-05" db="EMBL/GenBank/DDBJ databases">
        <authorList>
            <consortium name="Genoscope - CEA"/>
            <person name="William W."/>
        </authorList>
    </citation>
    <scope>NUCLEOTIDE SEQUENCE [LARGE SCALE GENOMIC DNA]</scope>
</reference>
<dbReference type="PANTHER" id="PTHR24246:SF27">
    <property type="entry name" value="ADENOSINE RECEPTOR, ISOFORM A"/>
    <property type="match status" value="1"/>
</dbReference>
<feature type="transmembrane region" description="Helical" evidence="10">
    <location>
        <begin position="212"/>
        <end position="231"/>
    </location>
</feature>
<dbReference type="PANTHER" id="PTHR24246">
    <property type="entry name" value="OLFACTORY RECEPTOR AND ADENOSINE RECEPTOR"/>
    <property type="match status" value="1"/>
</dbReference>
<accession>A0ABN8NB70</accession>
<evidence type="ECO:0000256" key="2">
    <source>
        <dbReference type="ARBA" id="ARBA00022475"/>
    </source>
</evidence>
<feature type="transmembrane region" description="Helical" evidence="10">
    <location>
        <begin position="77"/>
        <end position="99"/>
    </location>
</feature>
<feature type="transmembrane region" description="Helical" evidence="10">
    <location>
        <begin position="177"/>
        <end position="200"/>
    </location>
</feature>
<evidence type="ECO:0000256" key="10">
    <source>
        <dbReference type="SAM" id="Phobius"/>
    </source>
</evidence>
<evidence type="ECO:0000313" key="12">
    <source>
        <dbReference type="EMBL" id="CAH3044792.1"/>
    </source>
</evidence>
<feature type="domain" description="G-protein coupled receptors family 1 profile" evidence="11">
    <location>
        <begin position="147"/>
        <end position="231"/>
    </location>
</feature>
<protein>
    <recommendedName>
        <fullName evidence="11">G-protein coupled receptors family 1 profile domain-containing protein</fullName>
    </recommendedName>
</protein>
<evidence type="ECO:0000256" key="4">
    <source>
        <dbReference type="ARBA" id="ARBA00022989"/>
    </source>
</evidence>
<dbReference type="CDD" id="cd00637">
    <property type="entry name" value="7tm_classA_rhodopsin-like"/>
    <property type="match status" value="2"/>
</dbReference>
<dbReference type="PROSITE" id="PS50262">
    <property type="entry name" value="G_PROTEIN_RECEP_F1_2"/>
    <property type="match status" value="2"/>
</dbReference>
<keyword evidence="7" id="KW-0675">Receptor</keyword>
<dbReference type="Gene3D" id="1.20.1070.10">
    <property type="entry name" value="Rhodopsin 7-helix transmembrane proteins"/>
    <property type="match status" value="2"/>
</dbReference>
<keyword evidence="8" id="KW-0325">Glycoprotein</keyword>
<keyword evidence="2" id="KW-1003">Cell membrane</keyword>
<keyword evidence="13" id="KW-1185">Reference proteome</keyword>
<feature type="transmembrane region" description="Helical" evidence="10">
    <location>
        <begin position="119"/>
        <end position="138"/>
    </location>
</feature>
<evidence type="ECO:0000256" key="6">
    <source>
        <dbReference type="ARBA" id="ARBA00023136"/>
    </source>
</evidence>
<keyword evidence="6 10" id="KW-0472">Membrane</keyword>
<comment type="caution">
    <text evidence="12">The sequence shown here is derived from an EMBL/GenBank/DDBJ whole genome shotgun (WGS) entry which is preliminary data.</text>
</comment>
<proteinExistence type="predicted"/>
<sequence>MEKGGLKIMLIASWSIPILNSVLFHCQKLGTRWRPQWLRILGIFLFSGLTILFFHFLILVVLLYYRKKTKQLRARTVSVRVTCTLAIATGVFIVCWVPISTLLSVGKPPPLPQRSPLYFWFETLALSNSAMNFVIYSARIGDFRDAYVVLLHRKKTTKQLTAGPVSMKLTIRIEVRVTCTLAIATGVFTICWVPPMIVLVFAAKTLNLNGPLYMWLQTLALSNSAMNFLIYSA</sequence>
<evidence type="ECO:0000256" key="9">
    <source>
        <dbReference type="ARBA" id="ARBA00023224"/>
    </source>
</evidence>
<evidence type="ECO:0000256" key="1">
    <source>
        <dbReference type="ARBA" id="ARBA00004651"/>
    </source>
</evidence>
<feature type="transmembrane region" description="Helical" evidence="10">
    <location>
        <begin position="40"/>
        <end position="65"/>
    </location>
</feature>
<comment type="subcellular location">
    <subcellularLocation>
        <location evidence="1">Cell membrane</location>
        <topology evidence="1">Multi-pass membrane protein</topology>
    </subcellularLocation>
</comment>